<dbReference type="Pfam" id="PF01425">
    <property type="entry name" value="Amidase"/>
    <property type="match status" value="1"/>
</dbReference>
<dbReference type="RefSeq" id="WP_257530471.1">
    <property type="nucleotide sequence ID" value="NZ_JANKAS010000005.1"/>
</dbReference>
<dbReference type="EC" id="6.3.5.7" evidence="8"/>
<dbReference type="EMBL" id="JANKAS010000005">
    <property type="protein sequence ID" value="MCR1898780.1"/>
    <property type="molecule type" value="Genomic_DNA"/>
</dbReference>
<protein>
    <recommendedName>
        <fullName evidence="8">Glutamyl-tRNA(Gln) amidotransferase subunit A</fullName>
        <shortName evidence="8">Glu-ADT subunit A</shortName>
        <ecNumber evidence="8">6.3.5.7</ecNumber>
    </recommendedName>
</protein>
<organism evidence="10 11">
    <name type="scientific">Irregularibacter muris</name>
    <dbReference type="NCBI Taxonomy" id="1796619"/>
    <lineage>
        <taxon>Bacteria</taxon>
        <taxon>Bacillati</taxon>
        <taxon>Bacillota</taxon>
        <taxon>Clostridia</taxon>
        <taxon>Eubacteriales</taxon>
        <taxon>Eubacteriaceae</taxon>
        <taxon>Irregularibacter</taxon>
    </lineage>
</organism>
<keyword evidence="4 8" id="KW-0067">ATP-binding</keyword>
<keyword evidence="5 8" id="KW-0648">Protein biosynthesis</keyword>
<dbReference type="PANTHER" id="PTHR11895">
    <property type="entry name" value="TRANSAMIDASE"/>
    <property type="match status" value="1"/>
</dbReference>
<dbReference type="PROSITE" id="PS00571">
    <property type="entry name" value="AMIDASES"/>
    <property type="match status" value="1"/>
</dbReference>
<dbReference type="GO" id="GO:0005524">
    <property type="term" value="F:ATP binding"/>
    <property type="evidence" value="ECO:0007669"/>
    <property type="project" value="UniProtKB-KW"/>
</dbReference>
<dbReference type="InterPro" id="IPR020556">
    <property type="entry name" value="Amidase_CS"/>
</dbReference>
<proteinExistence type="inferred from homology"/>
<dbReference type="InterPro" id="IPR004412">
    <property type="entry name" value="GatA"/>
</dbReference>
<sequence>MDLYKKTALEIRDSILKKEITAVEVTKNIIKRIEQVEDEVKSFILFTPELALEQARLVDEKIAKGEDPGPLAGIPMALKDNICTEGIKTTCASKMLENFTPPYDATVTQRLREAGAILLGKCNMDEFAMGSSTEHSIFHATKNPWDRTKVSGGSSGGSSAAVAAGEAYFTLGTDTGGSVRQPASFCGVVGLKPTYGLVSRYGVVSFASSLDQVGTLTKDVKDSALVLNTIVGHDEKDSTSYKGEKIDYLKDIQKGVQGLKIGVPKEFMEQDLSPEVKKTFEDALDTLKGLGAQWESVSLPHSEYALGVYYIISSAEGSSNMSCYDGIRYGYRTEDFESLEELYKKSRGEAFGPEVVRRILLGTYVLSAGKYEPYYKKAMQIRTLIREDFDRAFEKYDVLLSPTSLSPTYPLGIKTEDPLEGYFTDTATVPVNLAGLPALSIPAGFSKEGLPIGLQLIGKAFDEKTLLQAAYAFEQATDYHKRRPTIEREVE</sequence>
<evidence type="ECO:0000256" key="7">
    <source>
        <dbReference type="ARBA" id="ARBA00047407"/>
    </source>
</evidence>
<evidence type="ECO:0000256" key="2">
    <source>
        <dbReference type="ARBA" id="ARBA00022598"/>
    </source>
</evidence>
<dbReference type="SUPFAM" id="SSF75304">
    <property type="entry name" value="Amidase signature (AS) enzymes"/>
    <property type="match status" value="1"/>
</dbReference>
<feature type="active site" description="Charge relay system" evidence="8">
    <location>
        <position position="79"/>
    </location>
</feature>
<evidence type="ECO:0000313" key="10">
    <source>
        <dbReference type="EMBL" id="MCR1898780.1"/>
    </source>
</evidence>
<evidence type="ECO:0000256" key="5">
    <source>
        <dbReference type="ARBA" id="ARBA00022917"/>
    </source>
</evidence>
<keyword evidence="3 8" id="KW-0547">Nucleotide-binding</keyword>
<comment type="similarity">
    <text evidence="1 8">Belongs to the amidase family. GatA subfamily.</text>
</comment>
<dbReference type="PANTHER" id="PTHR11895:SF151">
    <property type="entry name" value="GLUTAMYL-TRNA(GLN) AMIDOTRANSFERASE SUBUNIT A"/>
    <property type="match status" value="1"/>
</dbReference>
<evidence type="ECO:0000313" key="11">
    <source>
        <dbReference type="Proteomes" id="UP001205748"/>
    </source>
</evidence>
<evidence type="ECO:0000256" key="4">
    <source>
        <dbReference type="ARBA" id="ARBA00022840"/>
    </source>
</evidence>
<evidence type="ECO:0000256" key="1">
    <source>
        <dbReference type="ARBA" id="ARBA00008069"/>
    </source>
</evidence>
<comment type="function">
    <text evidence="6 8">Allows the formation of correctly charged Gln-tRNA(Gln) through the transamidation of misacylated Glu-tRNA(Gln) in organisms which lack glutaminyl-tRNA synthetase. The reaction takes place in the presence of glutamine and ATP through an activated gamma-phospho-Glu-tRNA(Gln).</text>
</comment>
<dbReference type="HAMAP" id="MF_00120">
    <property type="entry name" value="GatA"/>
    <property type="match status" value="1"/>
</dbReference>
<evidence type="ECO:0000256" key="8">
    <source>
        <dbReference type="HAMAP-Rule" id="MF_00120"/>
    </source>
</evidence>
<feature type="active site" description="Acyl-ester intermediate" evidence="8">
    <location>
        <position position="178"/>
    </location>
</feature>
<feature type="active site" description="Charge relay system" evidence="8">
    <location>
        <position position="154"/>
    </location>
</feature>
<keyword evidence="11" id="KW-1185">Reference proteome</keyword>
<dbReference type="GO" id="GO:0030956">
    <property type="term" value="C:glutamyl-tRNA(Gln) amidotransferase complex"/>
    <property type="evidence" value="ECO:0007669"/>
    <property type="project" value="InterPro"/>
</dbReference>
<gene>
    <name evidence="8 10" type="primary">gatA</name>
    <name evidence="10" type="ORF">NSA47_07260</name>
</gene>
<evidence type="ECO:0000259" key="9">
    <source>
        <dbReference type="Pfam" id="PF01425"/>
    </source>
</evidence>
<comment type="subunit">
    <text evidence="8">Heterotrimer of A, B and C subunits.</text>
</comment>
<keyword evidence="2 8" id="KW-0436">Ligase</keyword>
<evidence type="ECO:0000256" key="6">
    <source>
        <dbReference type="ARBA" id="ARBA00025295"/>
    </source>
</evidence>
<dbReference type="InterPro" id="IPR036928">
    <property type="entry name" value="AS_sf"/>
</dbReference>
<comment type="caution">
    <text evidence="10">The sequence shown here is derived from an EMBL/GenBank/DDBJ whole genome shotgun (WGS) entry which is preliminary data.</text>
</comment>
<comment type="catalytic activity">
    <reaction evidence="7 8">
        <text>L-glutamyl-tRNA(Gln) + L-glutamine + ATP + H2O = L-glutaminyl-tRNA(Gln) + L-glutamate + ADP + phosphate + H(+)</text>
        <dbReference type="Rhea" id="RHEA:17521"/>
        <dbReference type="Rhea" id="RHEA-COMP:9681"/>
        <dbReference type="Rhea" id="RHEA-COMP:9684"/>
        <dbReference type="ChEBI" id="CHEBI:15377"/>
        <dbReference type="ChEBI" id="CHEBI:15378"/>
        <dbReference type="ChEBI" id="CHEBI:29985"/>
        <dbReference type="ChEBI" id="CHEBI:30616"/>
        <dbReference type="ChEBI" id="CHEBI:43474"/>
        <dbReference type="ChEBI" id="CHEBI:58359"/>
        <dbReference type="ChEBI" id="CHEBI:78520"/>
        <dbReference type="ChEBI" id="CHEBI:78521"/>
        <dbReference type="ChEBI" id="CHEBI:456216"/>
        <dbReference type="EC" id="6.3.5.7"/>
    </reaction>
</comment>
<dbReference type="NCBIfam" id="TIGR00132">
    <property type="entry name" value="gatA"/>
    <property type="match status" value="1"/>
</dbReference>
<dbReference type="PIRSF" id="PIRSF001221">
    <property type="entry name" value="Amidase_fungi"/>
    <property type="match status" value="1"/>
</dbReference>
<dbReference type="Gene3D" id="3.90.1300.10">
    <property type="entry name" value="Amidase signature (AS) domain"/>
    <property type="match status" value="1"/>
</dbReference>
<dbReference type="AlphaFoldDB" id="A0AAE3HDY3"/>
<dbReference type="GO" id="GO:0006412">
    <property type="term" value="P:translation"/>
    <property type="evidence" value="ECO:0007669"/>
    <property type="project" value="UniProtKB-UniRule"/>
</dbReference>
<feature type="domain" description="Amidase" evidence="9">
    <location>
        <begin position="24"/>
        <end position="467"/>
    </location>
</feature>
<dbReference type="Proteomes" id="UP001205748">
    <property type="component" value="Unassembled WGS sequence"/>
</dbReference>
<dbReference type="InterPro" id="IPR000120">
    <property type="entry name" value="Amidase"/>
</dbReference>
<accession>A0AAE3HDY3</accession>
<dbReference type="InterPro" id="IPR023631">
    <property type="entry name" value="Amidase_dom"/>
</dbReference>
<name>A0AAE3HDY3_9FIRM</name>
<evidence type="ECO:0000256" key="3">
    <source>
        <dbReference type="ARBA" id="ARBA00022741"/>
    </source>
</evidence>
<dbReference type="GO" id="GO:0050567">
    <property type="term" value="F:glutaminyl-tRNA synthase (glutamine-hydrolyzing) activity"/>
    <property type="evidence" value="ECO:0007669"/>
    <property type="project" value="UniProtKB-UniRule"/>
</dbReference>
<reference evidence="10" key="1">
    <citation type="submission" date="2022-07" db="EMBL/GenBank/DDBJ databases">
        <title>Enhanced cultured diversity of the mouse gut microbiota enables custom-made synthetic communities.</title>
        <authorList>
            <person name="Afrizal A."/>
        </authorList>
    </citation>
    <scope>NUCLEOTIDE SEQUENCE</scope>
    <source>
        <strain evidence="10">DSM 28593</strain>
    </source>
</reference>